<protein>
    <submittedName>
        <fullName evidence="1">Uncharacterized protein</fullName>
    </submittedName>
</protein>
<proteinExistence type="predicted"/>
<feature type="non-terminal residue" evidence="1">
    <location>
        <position position="132"/>
    </location>
</feature>
<comment type="caution">
    <text evidence="1">The sequence shown here is derived from an EMBL/GenBank/DDBJ whole genome shotgun (WGS) entry which is preliminary data.</text>
</comment>
<gene>
    <name evidence="1" type="ORF">S12H4_60628</name>
</gene>
<name>X1V266_9ZZZZ</name>
<evidence type="ECO:0000313" key="1">
    <source>
        <dbReference type="EMBL" id="GAJ23784.1"/>
    </source>
</evidence>
<sequence length="132" mass="15429">FESDPQDKQEPERVALWEEYNNNEGFIDFAVSLGVIDGLRIVERSIWYNPARNDLRKDYLNGARETYTGINKDYSIEDLDKFLARTNINISKLVWNTLRKADPKVLTAYYCPNQQYILRIAPSSLVCTLKKY</sequence>
<reference evidence="1" key="1">
    <citation type="journal article" date="2014" name="Front. Microbiol.">
        <title>High frequency of phylogenetically diverse reductive dehalogenase-homologous genes in deep subseafloor sedimentary metagenomes.</title>
        <authorList>
            <person name="Kawai M."/>
            <person name="Futagami T."/>
            <person name="Toyoda A."/>
            <person name="Takaki Y."/>
            <person name="Nishi S."/>
            <person name="Hori S."/>
            <person name="Arai W."/>
            <person name="Tsubouchi T."/>
            <person name="Morono Y."/>
            <person name="Uchiyama I."/>
            <person name="Ito T."/>
            <person name="Fujiyama A."/>
            <person name="Inagaki F."/>
            <person name="Takami H."/>
        </authorList>
    </citation>
    <scope>NUCLEOTIDE SEQUENCE</scope>
    <source>
        <strain evidence="1">Expedition CK06-06</strain>
    </source>
</reference>
<feature type="non-terminal residue" evidence="1">
    <location>
        <position position="1"/>
    </location>
</feature>
<accession>X1V266</accession>
<dbReference type="EMBL" id="BARW01039958">
    <property type="protein sequence ID" value="GAJ23784.1"/>
    <property type="molecule type" value="Genomic_DNA"/>
</dbReference>
<dbReference type="AlphaFoldDB" id="X1V266"/>
<organism evidence="1">
    <name type="scientific">marine sediment metagenome</name>
    <dbReference type="NCBI Taxonomy" id="412755"/>
    <lineage>
        <taxon>unclassified sequences</taxon>
        <taxon>metagenomes</taxon>
        <taxon>ecological metagenomes</taxon>
    </lineage>
</organism>